<evidence type="ECO:0000256" key="1">
    <source>
        <dbReference type="SAM" id="MobiDB-lite"/>
    </source>
</evidence>
<dbReference type="KEGG" id="stae:HNV11_18365"/>
<feature type="region of interest" description="Disordered" evidence="1">
    <location>
        <begin position="1"/>
        <end position="21"/>
    </location>
</feature>
<name>A0A6M5YB52_9BACT</name>
<protein>
    <submittedName>
        <fullName evidence="3">NAD(P)-dependent oxidoreductase</fullName>
    </submittedName>
</protein>
<dbReference type="InterPro" id="IPR036291">
    <property type="entry name" value="NAD(P)-bd_dom_sf"/>
</dbReference>
<dbReference type="EMBL" id="CP053435">
    <property type="protein sequence ID" value="QJW91199.1"/>
    <property type="molecule type" value="Genomic_DNA"/>
</dbReference>
<dbReference type="InterPro" id="IPR050177">
    <property type="entry name" value="Lipid_A_modif_metabolic_enz"/>
</dbReference>
<dbReference type="SUPFAM" id="SSF51735">
    <property type="entry name" value="NAD(P)-binding Rossmann-fold domains"/>
    <property type="match status" value="1"/>
</dbReference>
<evidence type="ECO:0000259" key="2">
    <source>
        <dbReference type="Pfam" id="PF01370"/>
    </source>
</evidence>
<feature type="domain" description="NAD-dependent epimerase/dehydratase" evidence="2">
    <location>
        <begin position="27"/>
        <end position="260"/>
    </location>
</feature>
<organism evidence="3 4">
    <name type="scientific">Spirosoma taeanense</name>
    <dbReference type="NCBI Taxonomy" id="2735870"/>
    <lineage>
        <taxon>Bacteria</taxon>
        <taxon>Pseudomonadati</taxon>
        <taxon>Bacteroidota</taxon>
        <taxon>Cytophagia</taxon>
        <taxon>Cytophagales</taxon>
        <taxon>Cytophagaceae</taxon>
        <taxon>Spirosoma</taxon>
    </lineage>
</organism>
<proteinExistence type="predicted"/>
<gene>
    <name evidence="3" type="ORF">HNV11_18365</name>
</gene>
<keyword evidence="4" id="KW-1185">Reference proteome</keyword>
<reference evidence="3 4" key="1">
    <citation type="submission" date="2020-05" db="EMBL/GenBank/DDBJ databases">
        <title>Genome sequencing of Spirosoma sp. TS118.</title>
        <authorList>
            <person name="Lee J.-H."/>
            <person name="Jeong S."/>
            <person name="Zhao L."/>
            <person name="Jung J.-H."/>
            <person name="Kim M.-K."/>
            <person name="Lim S."/>
        </authorList>
    </citation>
    <scope>NUCLEOTIDE SEQUENCE [LARGE SCALE GENOMIC DNA]</scope>
    <source>
        <strain evidence="3 4">TS118</strain>
    </source>
</reference>
<dbReference type="PANTHER" id="PTHR43245">
    <property type="entry name" value="BIFUNCTIONAL POLYMYXIN RESISTANCE PROTEIN ARNA"/>
    <property type="match status" value="1"/>
</dbReference>
<accession>A0A6M5YB52</accession>
<dbReference type="AlphaFoldDB" id="A0A6M5YB52"/>
<evidence type="ECO:0000313" key="4">
    <source>
        <dbReference type="Proteomes" id="UP000502756"/>
    </source>
</evidence>
<dbReference type="InterPro" id="IPR001509">
    <property type="entry name" value="Epimerase_deHydtase"/>
</dbReference>
<dbReference type="RefSeq" id="WP_171741046.1">
    <property type="nucleotide sequence ID" value="NZ_CP053435.1"/>
</dbReference>
<dbReference type="Pfam" id="PF01370">
    <property type="entry name" value="Epimerase"/>
    <property type="match status" value="1"/>
</dbReference>
<evidence type="ECO:0000313" key="3">
    <source>
        <dbReference type="EMBL" id="QJW91199.1"/>
    </source>
</evidence>
<dbReference type="Proteomes" id="UP000502756">
    <property type="component" value="Chromosome"/>
</dbReference>
<sequence>MINQPNHQPANEQHQPESTHSPQKEIILVTGSSGLIGSSLIRRLASEYTMIGFDHAGPPYPPEEAVCINNDITSRASIDESLAQVREQFGNRIASVVHLAAYYDFSGEPSPLYEKLTVQGTKHLLEALQSFEVEQFIFSSSMLIYKPTTPGHPLDETAPLAPAWDYPKSKVRTETVIHEQRGSIPAVILRIAGVYNETGHSVPVVHQIQRIYERTLTSHFYSGDTASGNSFVHLEDAVDAIELAIRKRHQLEPETILNIGEETPVSYGEIQETTGQLLYGTDWTTIELPKLLAKVGAAVQDLVGDPFIKPWMIDRADDHYELNIDKARQVLDWHPRHSLSGTLPTIINNLKENPVEWYRVNELELPDELKEKQKGTL</sequence>
<dbReference type="Gene3D" id="3.40.50.720">
    <property type="entry name" value="NAD(P)-binding Rossmann-like Domain"/>
    <property type="match status" value="1"/>
</dbReference>